<proteinExistence type="predicted"/>
<dbReference type="WBParaSite" id="nRc.2.0.1.t30479-RA">
    <property type="protein sequence ID" value="nRc.2.0.1.t30479-RA"/>
    <property type="gene ID" value="nRc.2.0.1.g30479"/>
</dbReference>
<organism evidence="1 2">
    <name type="scientific">Romanomermis culicivorax</name>
    <name type="common">Nematode worm</name>
    <dbReference type="NCBI Taxonomy" id="13658"/>
    <lineage>
        <taxon>Eukaryota</taxon>
        <taxon>Metazoa</taxon>
        <taxon>Ecdysozoa</taxon>
        <taxon>Nematoda</taxon>
        <taxon>Enoplea</taxon>
        <taxon>Dorylaimia</taxon>
        <taxon>Mermithida</taxon>
        <taxon>Mermithoidea</taxon>
        <taxon>Mermithidae</taxon>
        <taxon>Romanomermis</taxon>
    </lineage>
</organism>
<dbReference type="Proteomes" id="UP000887565">
    <property type="component" value="Unplaced"/>
</dbReference>
<name>A0A915JWT0_ROMCU</name>
<dbReference type="AlphaFoldDB" id="A0A915JWT0"/>
<sequence>MIKLLALVDLRSYVNMRSKVPRYAEVITFWVTLFNMRHIFGVERKSDDFLNKQGIMKVLLKDYDRTVVPNVNNSVVQAFVEITIQASSLMNCNILVNFTMLK</sequence>
<keyword evidence="1" id="KW-1185">Reference proteome</keyword>
<evidence type="ECO:0000313" key="1">
    <source>
        <dbReference type="Proteomes" id="UP000887565"/>
    </source>
</evidence>
<accession>A0A915JWT0</accession>
<reference evidence="2" key="1">
    <citation type="submission" date="2022-11" db="UniProtKB">
        <authorList>
            <consortium name="WormBaseParasite"/>
        </authorList>
    </citation>
    <scope>IDENTIFICATION</scope>
</reference>
<protein>
    <submittedName>
        <fullName evidence="2">Uncharacterized protein</fullName>
    </submittedName>
</protein>
<evidence type="ECO:0000313" key="2">
    <source>
        <dbReference type="WBParaSite" id="nRc.2.0.1.t30479-RA"/>
    </source>
</evidence>